<comment type="caution">
    <text evidence="1">The sequence shown here is derived from an EMBL/GenBank/DDBJ whole genome shotgun (WGS) entry which is preliminary data.</text>
</comment>
<accession>A0AAN8PTC6</accession>
<protein>
    <submittedName>
        <fullName evidence="1">Uncharacterized protein</fullName>
    </submittedName>
</protein>
<keyword evidence="2" id="KW-1185">Reference proteome</keyword>
<name>A0AAN8PTC6_PATCE</name>
<dbReference type="AlphaFoldDB" id="A0AAN8PTC6"/>
<sequence length="91" mass="9638">MCDQNKPYSISGQVGDDSTKAFGAVPSCRHSRSSHANNVGECIGCKHLPGLFYSVSSDKQQRYFVEHADDGDVGADGVYGSGISVLVCCYG</sequence>
<dbReference type="EMBL" id="JAZGQO010000007">
    <property type="protein sequence ID" value="KAK6183508.1"/>
    <property type="molecule type" value="Genomic_DNA"/>
</dbReference>
<evidence type="ECO:0000313" key="2">
    <source>
        <dbReference type="Proteomes" id="UP001347796"/>
    </source>
</evidence>
<reference evidence="1 2" key="1">
    <citation type="submission" date="2024-01" db="EMBL/GenBank/DDBJ databases">
        <title>The genome of the rayed Mediterranean limpet Patella caerulea (Linnaeus, 1758).</title>
        <authorList>
            <person name="Anh-Thu Weber A."/>
            <person name="Halstead-Nussloch G."/>
        </authorList>
    </citation>
    <scope>NUCLEOTIDE SEQUENCE [LARGE SCALE GENOMIC DNA]</scope>
    <source>
        <strain evidence="1">AATW-2023a</strain>
        <tissue evidence="1">Whole specimen</tissue>
    </source>
</reference>
<dbReference type="Proteomes" id="UP001347796">
    <property type="component" value="Unassembled WGS sequence"/>
</dbReference>
<evidence type="ECO:0000313" key="1">
    <source>
        <dbReference type="EMBL" id="KAK6183508.1"/>
    </source>
</evidence>
<organism evidence="1 2">
    <name type="scientific">Patella caerulea</name>
    <name type="common">Rayed Mediterranean limpet</name>
    <dbReference type="NCBI Taxonomy" id="87958"/>
    <lineage>
        <taxon>Eukaryota</taxon>
        <taxon>Metazoa</taxon>
        <taxon>Spiralia</taxon>
        <taxon>Lophotrochozoa</taxon>
        <taxon>Mollusca</taxon>
        <taxon>Gastropoda</taxon>
        <taxon>Patellogastropoda</taxon>
        <taxon>Patelloidea</taxon>
        <taxon>Patellidae</taxon>
        <taxon>Patella</taxon>
    </lineage>
</organism>
<gene>
    <name evidence="1" type="ORF">SNE40_010978</name>
</gene>
<proteinExistence type="predicted"/>